<keyword evidence="1" id="KW-0378">Hydrolase</keyword>
<accession>A0AC61DHB1</accession>
<sequence length="656" mass="76244">MSEKLNLQLLKFLGRQYPTADAAITEVINLQAILNLPKATEHFISDIHGEYEAFSHVLRNASGVLKPKIDELFMSELSEKERRSLAMLIYYPEKKLEQVIKKEQDMHDWYRLNLFRIIKLCKVISSKYTRSKVRKALPKEFAYIMEELLNEQIDTFNKDKYYNEIIERIVDLNKGKEFLCAFCYLTQRLAVDRLHVIGDIFDRGPRADWVMDAMQNYHSIDIQWGNHDILWMGAAAGNGACIANVIRNACKYANLETLEDGYGINLLPLASFALEYYKETDYSGFLPHMEGMDTVQKDSSKMIALMHKAITIIQFKLEHRLIERCFDPSMKERDLLHKINYGNNTIEIEGKNYQLKNIDFPTINPREPYVLTAEEEQVVERLITSFVQSSKLQEHVRFIFSKGSMYKIYNDNLMYHGCILLEEDGSFKKVELEGKTYWGRGYLDKLEEIVREGYFNEQDNELRRKGQDMMWYLWCGKNSPLFGKDKMSTFERYFIQEDQECAVENKNAYYRYLNEIDLANRILEEFGIRASEAHIINGHVPVQVKHGETPIKAGGKIIVIDGGFTKAYQKVTGIAGYTLIYNSWGLQLASHEPFEGIEKAISSEKDIVTSINIIEYVYKRKRVADTDIGKDIMAQIEALLLLTEHYRLGLLKEKEI</sequence>
<gene>
    <name evidence="1" type="ORF">CS063_00190</name>
</gene>
<proteinExistence type="predicted"/>
<evidence type="ECO:0000313" key="2">
    <source>
        <dbReference type="Proteomes" id="UP000224460"/>
    </source>
</evidence>
<name>A0AC61DHB1_9FIRM</name>
<dbReference type="EC" id="3.1.3.11" evidence="1"/>
<comment type="caution">
    <text evidence="1">The sequence shown here is derived from an EMBL/GenBank/DDBJ whole genome shotgun (WGS) entry which is preliminary data.</text>
</comment>
<dbReference type="EMBL" id="PEDL01000001">
    <property type="protein sequence ID" value="PHV71932.1"/>
    <property type="molecule type" value="Genomic_DNA"/>
</dbReference>
<organism evidence="1 2">
    <name type="scientific">Sporanaerobium hydrogeniformans</name>
    <dbReference type="NCBI Taxonomy" id="3072179"/>
    <lineage>
        <taxon>Bacteria</taxon>
        <taxon>Bacillati</taxon>
        <taxon>Bacillota</taxon>
        <taxon>Clostridia</taxon>
        <taxon>Lachnospirales</taxon>
        <taxon>Lachnospiraceae</taxon>
        <taxon>Sporanaerobium</taxon>
    </lineage>
</organism>
<dbReference type="Proteomes" id="UP000224460">
    <property type="component" value="Unassembled WGS sequence"/>
</dbReference>
<reference evidence="1" key="1">
    <citation type="submission" date="2017-10" db="EMBL/GenBank/DDBJ databases">
        <title>Genome sequence of cellulolytic Lachnospiraceae bacterium XHS1971 isolated from hotspring sediment.</title>
        <authorList>
            <person name="Vasudevan G."/>
            <person name="Joshi A.J."/>
            <person name="Hivarkar S."/>
            <person name="Lanjekar V.B."/>
            <person name="Dhakephalkar P.K."/>
            <person name="Dagar S."/>
        </authorList>
    </citation>
    <scope>NUCLEOTIDE SEQUENCE</scope>
    <source>
        <strain evidence="1">XHS1971</strain>
    </source>
</reference>
<protein>
    <submittedName>
        <fullName evidence="1">Fructose-bisphosphatase class III</fullName>
        <ecNumber evidence="1">3.1.3.11</ecNumber>
    </submittedName>
</protein>
<keyword evidence="2" id="KW-1185">Reference proteome</keyword>
<evidence type="ECO:0000313" key="1">
    <source>
        <dbReference type="EMBL" id="PHV71932.1"/>
    </source>
</evidence>